<dbReference type="OMA" id="CYPPANE"/>
<protein>
    <submittedName>
        <fullName evidence="2">Uncharacterized protein</fullName>
    </submittedName>
</protein>
<reference evidence="2" key="1">
    <citation type="submission" date="2022-11" db="UniProtKB">
        <authorList>
            <consortium name="WormBaseParasite"/>
        </authorList>
    </citation>
    <scope>IDENTIFICATION</scope>
</reference>
<dbReference type="GO" id="GO:0005975">
    <property type="term" value="P:carbohydrate metabolic process"/>
    <property type="evidence" value="ECO:0007669"/>
    <property type="project" value="InterPro"/>
</dbReference>
<name>A0A915HHW4_ROMCU</name>
<accession>A0A915HHW4</accession>
<dbReference type="AlphaFoldDB" id="A0A915HHW4"/>
<keyword evidence="1" id="KW-1185">Reference proteome</keyword>
<dbReference type="Gene3D" id="3.20.20.370">
    <property type="entry name" value="Glycoside hydrolase/deacetylase"/>
    <property type="match status" value="1"/>
</dbReference>
<evidence type="ECO:0000313" key="2">
    <source>
        <dbReference type="WBParaSite" id="nRc.2.0.1.t00901-RA"/>
    </source>
</evidence>
<dbReference type="PANTHER" id="PTHR45985:SF3">
    <property type="entry name" value="CHITIN DEACETYLASE-LIKE 4"/>
    <property type="match status" value="1"/>
</dbReference>
<dbReference type="PANTHER" id="PTHR45985">
    <property type="match status" value="1"/>
</dbReference>
<dbReference type="Proteomes" id="UP000887565">
    <property type="component" value="Unplaced"/>
</dbReference>
<organism evidence="1 2">
    <name type="scientific">Romanomermis culicivorax</name>
    <name type="common">Nematode worm</name>
    <dbReference type="NCBI Taxonomy" id="13658"/>
    <lineage>
        <taxon>Eukaryota</taxon>
        <taxon>Metazoa</taxon>
        <taxon>Ecdysozoa</taxon>
        <taxon>Nematoda</taxon>
        <taxon>Enoplea</taxon>
        <taxon>Dorylaimia</taxon>
        <taxon>Mermithida</taxon>
        <taxon>Mermithoidea</taxon>
        <taxon>Mermithidae</taxon>
        <taxon>Romanomermis</taxon>
    </lineage>
</organism>
<dbReference type="WBParaSite" id="nRc.2.0.1.t00901-RA">
    <property type="protein sequence ID" value="nRc.2.0.1.t00901-RA"/>
    <property type="gene ID" value="nRc.2.0.1.g00901"/>
</dbReference>
<dbReference type="InterPro" id="IPR052740">
    <property type="entry name" value="CE4"/>
</dbReference>
<evidence type="ECO:0000313" key="1">
    <source>
        <dbReference type="Proteomes" id="UP000887565"/>
    </source>
</evidence>
<dbReference type="InterPro" id="IPR011330">
    <property type="entry name" value="Glyco_hydro/deAcase_b/a-brl"/>
</dbReference>
<sequence>MKASLFTYDNSMTTNPESHVPFWPTTLDYALPWLCQNWQCPKRAFPGLWEIPINQFLKYRTDAISKDQFSAKSSMISSLLNVNDTFDDLLNIFETNFKRAYSTNKAPYILTLNAEYFAFQGSSGDDENLPYEVLSQFLREILIKPDVWIVTMQQLIEWMKNPTAVDSLLNFRPFSCSGPNQNDNISCGLVNKCFYTLENSTTKVERSFTTCSSCPNKYPWLNF</sequence>
<dbReference type="SUPFAM" id="SSF88713">
    <property type="entry name" value="Glycoside hydrolase/deacetylase"/>
    <property type="match status" value="1"/>
</dbReference>
<proteinExistence type="predicted"/>